<keyword evidence="3" id="KW-1185">Reference proteome</keyword>
<name>A0A5N5JQP3_9ROSI</name>
<evidence type="ECO:0000256" key="1">
    <source>
        <dbReference type="SAM" id="MobiDB-lite"/>
    </source>
</evidence>
<dbReference type="Proteomes" id="UP000326939">
    <property type="component" value="Chromosome 16"/>
</dbReference>
<dbReference type="EMBL" id="VDCV01000016">
    <property type="protein sequence ID" value="KAB5521738.1"/>
    <property type="molecule type" value="Genomic_DNA"/>
</dbReference>
<dbReference type="AlphaFoldDB" id="A0A5N5JQP3"/>
<comment type="caution">
    <text evidence="2">The sequence shown here is derived from an EMBL/GenBank/DDBJ whole genome shotgun (WGS) entry which is preliminary data.</text>
</comment>
<gene>
    <name evidence="2" type="ORF">DKX38_026057</name>
</gene>
<evidence type="ECO:0000313" key="3">
    <source>
        <dbReference type="Proteomes" id="UP000326939"/>
    </source>
</evidence>
<proteinExistence type="predicted"/>
<feature type="region of interest" description="Disordered" evidence="1">
    <location>
        <begin position="74"/>
        <end position="95"/>
    </location>
</feature>
<reference evidence="3" key="1">
    <citation type="journal article" date="2019" name="Gigascience">
        <title>De novo genome assembly of the endangered Acer yangbiense, a plant species with extremely small populations endemic to Yunnan Province, China.</title>
        <authorList>
            <person name="Yang J."/>
            <person name="Wariss H.M."/>
            <person name="Tao L."/>
            <person name="Zhang R."/>
            <person name="Yun Q."/>
            <person name="Hollingsworth P."/>
            <person name="Dao Z."/>
            <person name="Luo G."/>
            <person name="Guo H."/>
            <person name="Ma Y."/>
            <person name="Sun W."/>
        </authorList>
    </citation>
    <scope>NUCLEOTIDE SEQUENCE [LARGE SCALE GENOMIC DNA]</scope>
    <source>
        <strain evidence="3">cv. br00</strain>
    </source>
</reference>
<accession>A0A5N5JQP3</accession>
<feature type="compositionally biased region" description="Polar residues" evidence="1">
    <location>
        <begin position="76"/>
        <end position="89"/>
    </location>
</feature>
<sequence length="142" mass="16147">MTMDGDVVGSFKDWELLANSDSELVNSPISMANSSMSFEEIMADIESMFRLDYLSLENDNRYIKTTLDAIDEGSIESDNPSWINPNSKTRFQRRNSSDQWPFQVLEETMDLYAEVPKGLTSIKPATEKKNCNIHIGKVRLLS</sequence>
<evidence type="ECO:0000313" key="2">
    <source>
        <dbReference type="EMBL" id="KAB5521738.1"/>
    </source>
</evidence>
<organism evidence="2 3">
    <name type="scientific">Salix brachista</name>
    <dbReference type="NCBI Taxonomy" id="2182728"/>
    <lineage>
        <taxon>Eukaryota</taxon>
        <taxon>Viridiplantae</taxon>
        <taxon>Streptophyta</taxon>
        <taxon>Embryophyta</taxon>
        <taxon>Tracheophyta</taxon>
        <taxon>Spermatophyta</taxon>
        <taxon>Magnoliopsida</taxon>
        <taxon>eudicotyledons</taxon>
        <taxon>Gunneridae</taxon>
        <taxon>Pentapetalae</taxon>
        <taxon>rosids</taxon>
        <taxon>fabids</taxon>
        <taxon>Malpighiales</taxon>
        <taxon>Salicaceae</taxon>
        <taxon>Saliceae</taxon>
        <taxon>Salix</taxon>
    </lineage>
</organism>
<protein>
    <submittedName>
        <fullName evidence="2">Uncharacterized protein</fullName>
    </submittedName>
</protein>